<dbReference type="PROSITE" id="PS51781">
    <property type="entry name" value="SH3B"/>
    <property type="match status" value="1"/>
</dbReference>
<dbReference type="SMART" id="SM00287">
    <property type="entry name" value="SH3b"/>
    <property type="match status" value="1"/>
</dbReference>
<dbReference type="OrthoDB" id="5418566at2"/>
<proteinExistence type="predicted"/>
<reference evidence="4" key="1">
    <citation type="submission" date="2012-06" db="EMBL/GenBank/DDBJ databases">
        <title>Complete sequence of chromosome of Desulfomonile tiedjei DSM 6799.</title>
        <authorList>
            <person name="Lucas S."/>
            <person name="Copeland A."/>
            <person name="Lapidus A."/>
            <person name="Glavina del Rio T."/>
            <person name="Dalin E."/>
            <person name="Tice H."/>
            <person name="Bruce D."/>
            <person name="Goodwin L."/>
            <person name="Pitluck S."/>
            <person name="Peters L."/>
            <person name="Ovchinnikova G."/>
            <person name="Zeytun A."/>
            <person name="Lu M."/>
            <person name="Kyrpides N."/>
            <person name="Mavromatis K."/>
            <person name="Ivanova N."/>
            <person name="Brettin T."/>
            <person name="Detter J.C."/>
            <person name="Han C."/>
            <person name="Larimer F."/>
            <person name="Land M."/>
            <person name="Hauser L."/>
            <person name="Markowitz V."/>
            <person name="Cheng J.-F."/>
            <person name="Hugenholtz P."/>
            <person name="Woyke T."/>
            <person name="Wu D."/>
            <person name="Spring S."/>
            <person name="Schroeder M."/>
            <person name="Brambilla E."/>
            <person name="Klenk H.-P."/>
            <person name="Eisen J.A."/>
        </authorList>
    </citation>
    <scope>NUCLEOTIDE SEQUENCE [LARGE SCALE GENOMIC DNA]</scope>
    <source>
        <strain evidence="4">ATCC 49306 / DSM 6799 / DCB-1</strain>
    </source>
</reference>
<feature type="transmembrane region" description="Helical" evidence="1">
    <location>
        <begin position="46"/>
        <end position="67"/>
    </location>
</feature>
<dbReference type="RefSeq" id="WP_014811701.1">
    <property type="nucleotide sequence ID" value="NC_018025.1"/>
</dbReference>
<feature type="transmembrane region" description="Helical" evidence="1">
    <location>
        <begin position="6"/>
        <end position="25"/>
    </location>
</feature>
<dbReference type="AlphaFoldDB" id="I4CAI4"/>
<protein>
    <submittedName>
        <fullName evidence="3">SH3 domain-containing protein</fullName>
    </submittedName>
</protein>
<organism evidence="3 4">
    <name type="scientific">Desulfomonile tiedjei (strain ATCC 49306 / DSM 6799 / DCB-1)</name>
    <dbReference type="NCBI Taxonomy" id="706587"/>
    <lineage>
        <taxon>Bacteria</taxon>
        <taxon>Pseudomonadati</taxon>
        <taxon>Thermodesulfobacteriota</taxon>
        <taxon>Desulfomonilia</taxon>
        <taxon>Desulfomonilales</taxon>
        <taxon>Desulfomonilaceae</taxon>
        <taxon>Desulfomonile</taxon>
    </lineage>
</organism>
<keyword evidence="1" id="KW-1133">Transmembrane helix</keyword>
<sequence>MIVEYLIITLQIAVVAAFLLLWYYWVRKKFTASFLLEDNEQVLFPFRYFSWIFIGLIVAVALVQIHFVRVSASVHDQFASLSGLLLKHEQEAQALEDLRRSVAKLRHEVESNFKSLRAQTADQYALIKYMEASGTTKMASANAEKDPLMSMRGPSAALAPKDRFANEARAYSAPKPLEPAPEKTEDTKVYSMRLSRTGRATTDSLRVRKQPQADSPIIDQLSVGQEVKVTEKRASNEQVWFRIVTPGGKAGWVDVRYLKLEGNM</sequence>
<evidence type="ECO:0000313" key="3">
    <source>
        <dbReference type="EMBL" id="AFM26575.1"/>
    </source>
</evidence>
<accession>I4CAI4</accession>
<dbReference type="Gene3D" id="2.30.30.40">
    <property type="entry name" value="SH3 Domains"/>
    <property type="match status" value="1"/>
</dbReference>
<dbReference type="EMBL" id="CP003360">
    <property type="protein sequence ID" value="AFM26575.1"/>
    <property type="molecule type" value="Genomic_DNA"/>
</dbReference>
<keyword evidence="4" id="KW-1185">Reference proteome</keyword>
<name>I4CAI4_DESTA</name>
<dbReference type="Proteomes" id="UP000006055">
    <property type="component" value="Chromosome"/>
</dbReference>
<evidence type="ECO:0000313" key="4">
    <source>
        <dbReference type="Proteomes" id="UP000006055"/>
    </source>
</evidence>
<feature type="domain" description="SH3b" evidence="2">
    <location>
        <begin position="195"/>
        <end position="262"/>
    </location>
</feature>
<dbReference type="InterPro" id="IPR003646">
    <property type="entry name" value="SH3-like_bac-type"/>
</dbReference>
<keyword evidence="1" id="KW-0472">Membrane</keyword>
<keyword evidence="1" id="KW-0812">Transmembrane</keyword>
<gene>
    <name evidence="3" type="ordered locus">Desti_3933</name>
</gene>
<evidence type="ECO:0000259" key="2">
    <source>
        <dbReference type="PROSITE" id="PS51781"/>
    </source>
</evidence>
<dbReference type="Pfam" id="PF08239">
    <property type="entry name" value="SH3_3"/>
    <property type="match status" value="1"/>
</dbReference>
<dbReference type="HOGENOM" id="CLU_1052640_0_0_7"/>
<evidence type="ECO:0000256" key="1">
    <source>
        <dbReference type="SAM" id="Phobius"/>
    </source>
</evidence>
<dbReference type="KEGG" id="dti:Desti_3933"/>